<keyword evidence="2" id="KW-0677">Repeat</keyword>
<keyword evidence="3" id="KW-0611">Plant defense</keyword>
<accession>A0AAP0QN28</accession>
<dbReference type="Pfam" id="PF00931">
    <property type="entry name" value="NB-ARC"/>
    <property type="match status" value="1"/>
</dbReference>
<evidence type="ECO:0000256" key="3">
    <source>
        <dbReference type="ARBA" id="ARBA00022821"/>
    </source>
</evidence>
<keyword evidence="8" id="KW-1185">Reference proteome</keyword>
<dbReference type="InterPro" id="IPR027417">
    <property type="entry name" value="P-loop_NTPase"/>
</dbReference>
<dbReference type="Pfam" id="PF23282">
    <property type="entry name" value="WHD_ROQ1"/>
    <property type="match status" value="1"/>
</dbReference>
<organism evidence="7 8">
    <name type="scientific">Citrus x changshan-huyou</name>
    <dbReference type="NCBI Taxonomy" id="2935761"/>
    <lineage>
        <taxon>Eukaryota</taxon>
        <taxon>Viridiplantae</taxon>
        <taxon>Streptophyta</taxon>
        <taxon>Embryophyta</taxon>
        <taxon>Tracheophyta</taxon>
        <taxon>Spermatophyta</taxon>
        <taxon>Magnoliopsida</taxon>
        <taxon>eudicotyledons</taxon>
        <taxon>Gunneridae</taxon>
        <taxon>Pentapetalae</taxon>
        <taxon>rosids</taxon>
        <taxon>malvids</taxon>
        <taxon>Sapindales</taxon>
        <taxon>Rutaceae</taxon>
        <taxon>Aurantioideae</taxon>
        <taxon>Citrus</taxon>
    </lineage>
</organism>
<dbReference type="PANTHER" id="PTHR11017">
    <property type="entry name" value="LEUCINE-RICH REPEAT-CONTAINING PROTEIN"/>
    <property type="match status" value="1"/>
</dbReference>
<dbReference type="SUPFAM" id="SSF52058">
    <property type="entry name" value="L domain-like"/>
    <property type="match status" value="2"/>
</dbReference>
<proteinExistence type="predicted"/>
<evidence type="ECO:0000313" key="8">
    <source>
        <dbReference type="Proteomes" id="UP001428341"/>
    </source>
</evidence>
<evidence type="ECO:0000259" key="5">
    <source>
        <dbReference type="Pfam" id="PF23282"/>
    </source>
</evidence>
<dbReference type="Gene3D" id="3.80.10.10">
    <property type="entry name" value="Ribonuclease Inhibitor"/>
    <property type="match status" value="3"/>
</dbReference>
<dbReference type="Gene3D" id="3.40.50.300">
    <property type="entry name" value="P-loop containing nucleotide triphosphate hydrolases"/>
    <property type="match status" value="1"/>
</dbReference>
<comment type="caution">
    <text evidence="7">The sequence shown here is derived from an EMBL/GenBank/DDBJ whole genome shotgun (WGS) entry which is preliminary data.</text>
</comment>
<dbReference type="EMBL" id="JBCGBO010000005">
    <property type="protein sequence ID" value="KAK9200690.1"/>
    <property type="molecule type" value="Genomic_DNA"/>
</dbReference>
<evidence type="ECO:0000259" key="4">
    <source>
        <dbReference type="Pfam" id="PF00931"/>
    </source>
</evidence>
<evidence type="ECO:0000313" key="7">
    <source>
        <dbReference type="EMBL" id="KAK9200690.1"/>
    </source>
</evidence>
<feature type="domain" description="Disease resistance protein RPS4B/Roq1-like leucine-rich repeats" evidence="6">
    <location>
        <begin position="559"/>
        <end position="779"/>
    </location>
</feature>
<evidence type="ECO:0000256" key="2">
    <source>
        <dbReference type="ARBA" id="ARBA00022737"/>
    </source>
</evidence>
<dbReference type="InterPro" id="IPR058192">
    <property type="entry name" value="WHD_ROQ1-like"/>
</dbReference>
<dbReference type="InterPro" id="IPR032675">
    <property type="entry name" value="LRR_dom_sf"/>
</dbReference>
<dbReference type="InterPro" id="IPR011713">
    <property type="entry name" value="Leu-rich_rpt_3"/>
</dbReference>
<feature type="domain" description="NB-ARC" evidence="4">
    <location>
        <begin position="61"/>
        <end position="189"/>
    </location>
</feature>
<evidence type="ECO:0008006" key="9">
    <source>
        <dbReference type="Google" id="ProtNLM"/>
    </source>
</evidence>
<dbReference type="FunFam" id="3.80.10.10:FF:000386">
    <property type="entry name" value="Disease resistance protein RPS4"/>
    <property type="match status" value="1"/>
</dbReference>
<dbReference type="GO" id="GO:0006952">
    <property type="term" value="P:defense response"/>
    <property type="evidence" value="ECO:0007669"/>
    <property type="project" value="InterPro"/>
</dbReference>
<reference evidence="7 8" key="1">
    <citation type="submission" date="2024-05" db="EMBL/GenBank/DDBJ databases">
        <title>Haplotype-resolved chromosome-level genome assembly of Huyou (Citrus changshanensis).</title>
        <authorList>
            <person name="Miao C."/>
            <person name="Chen W."/>
            <person name="Wu Y."/>
            <person name="Wang L."/>
            <person name="Zhao S."/>
            <person name="Grierson D."/>
            <person name="Xu C."/>
            <person name="Chen K."/>
        </authorList>
    </citation>
    <scope>NUCLEOTIDE SEQUENCE [LARGE SCALE GENOMIC DNA]</scope>
    <source>
        <strain evidence="7">01-14</strain>
        <tissue evidence="7">Leaf</tissue>
    </source>
</reference>
<name>A0AAP0QN28_9ROSI</name>
<dbReference type="SUPFAM" id="SSF52540">
    <property type="entry name" value="P-loop containing nucleoside triphosphate hydrolases"/>
    <property type="match status" value="1"/>
</dbReference>
<dbReference type="InterPro" id="IPR058546">
    <property type="entry name" value="RPS4B/Roq1-like_LRR"/>
</dbReference>
<dbReference type="GO" id="GO:0043531">
    <property type="term" value="F:ADP binding"/>
    <property type="evidence" value="ECO:0007669"/>
    <property type="project" value="InterPro"/>
</dbReference>
<gene>
    <name evidence="7" type="ORF">WN944_015888</name>
</gene>
<keyword evidence="1" id="KW-0433">Leucine-rich repeat</keyword>
<dbReference type="AlphaFoldDB" id="A0AAP0QN28"/>
<dbReference type="Pfam" id="PF07725">
    <property type="entry name" value="LRR_3"/>
    <property type="match status" value="1"/>
</dbReference>
<protein>
    <recommendedName>
        <fullName evidence="9">NB-ARC domain-containing protein</fullName>
    </recommendedName>
</protein>
<evidence type="ECO:0000259" key="6">
    <source>
        <dbReference type="Pfam" id="PF23286"/>
    </source>
</evidence>
<feature type="domain" description="Disease resistance protein Roq1-like winged-helix" evidence="5">
    <location>
        <begin position="245"/>
        <end position="315"/>
    </location>
</feature>
<sequence>MSFCDYLNKPWRRRPEARLVDEIVKDIMKKLKDKLLSRDFTGLVGVNSRIRHIKSLLHLGLPDFRIVGIWGMGGIGKTTLAGAIFNQISSEFEGECFITNVREESERVGLVHLRERVLSEILEENLKIGTPNLPEYIKERLQQMKVFIVLDDVNKPEQLIFLVGGLDRFGPGSRIIVTTRDKRVFDECERVVDYANGNPLALKVLGSFFHRKSKLDWKIALKNLTQISNPNIYDVLKISYNELKQEEKSIFLDIACFFKGEDKDYMTMIQDYPDYADYGVNVLVDKSLITISCYNKLQMHDLLQQMGQEIVRQESGTIAIEGIFLDMSKIRDIHLACGTFTSMSNLRLLKFYMPNRDGFPIMSSKVHIDQGLEYLPEELRYLHWHGYPLRTLPSNFDPENLIALNLPYSKVEQIWKGKKEAFKLKSMDLHNSQYLTWIPGHSEVPNLERINLQNCTNLHYIPLSFKNFNNLRMMCLKGCESLRWFPSTIHFTSPITIDFSYCYNLTKFPNLSGNIIELRLCKTPIKEVPSSVESLSNLQMLDLRHCTRLKCLPTSICKLKSLNWLHLCYCYNLKSFPEILEKMDRLEYIGLASTGIKVLPSSIENLEGLKELWLGECSKLDTFPETFGNLKSLKYLNVDGSAISHLPSSIADLNKLEDLSFFGCKGLVLPPVLSGLSSLKWMELRDCDLIKIPQDIGSLSLLEWFVLSGNNFEHLPASIKKLSRLTYLNLSGCNMLRSLPELPIRLICLDARNCERLRTLQELPSCPEELDASILESLSKHSRESTQPRIYFNFTNCLKVNGNAYNILAEIKLRLFNEKRDSDARGEYFHVRCDYTFENKHVDHCHLVQYLTIDSDHVILGFQPCCDIQPPDGDHSAAVSFRFLIENKKCHNVKCCGVNPVYANPNRTKSNTFTLKFAASSEEECTKPRFEFHDKPSRSGATGNIPGSVRRENTTTLQQQSCSSSQIFHKRGGFFAFLM</sequence>
<dbReference type="Pfam" id="PF23286">
    <property type="entry name" value="LRR_13"/>
    <property type="match status" value="1"/>
</dbReference>
<dbReference type="InterPro" id="IPR002182">
    <property type="entry name" value="NB-ARC"/>
</dbReference>
<dbReference type="PRINTS" id="PR00364">
    <property type="entry name" value="DISEASERSIST"/>
</dbReference>
<dbReference type="Proteomes" id="UP001428341">
    <property type="component" value="Unassembled WGS sequence"/>
</dbReference>
<dbReference type="PANTHER" id="PTHR11017:SF574">
    <property type="entry name" value="ADP-RIBOSYL CYCLASE_CYCLIC ADP-RIBOSE HYDROLASE"/>
    <property type="match status" value="1"/>
</dbReference>
<dbReference type="InterPro" id="IPR044974">
    <property type="entry name" value="Disease_R_plants"/>
</dbReference>
<evidence type="ECO:0000256" key="1">
    <source>
        <dbReference type="ARBA" id="ARBA00022614"/>
    </source>
</evidence>